<sequence length="329" mass="37282">MQLTDPVYGSFDVEDEVLVELIRSKPMERIKHVSQQGIPREFNFKGATNHGRYEHCVGVMLLLRRLNADMEEQISGLLHDVSHTAFSHTADMILGSYADQGLQDSIHEEYFRKGELPEILEKHGYDPKRISNEKLFGLLERDIPDICADRVDYSLRGRYYQGGMESRDIATHIIPYNNEMVLDSGKYAIEYGKLYMRMQRGEYGDVNNIAIRYAFATAIKAAFDAGAITKEDILYGTDELVVEKAENAGIEYVNKVFDALRRGEFSVIGKGSVHLKAKLRYVDPKFPDGNILRRATDLDPELKSLIDRSKEEDASGYNVSMKIGNIVLG</sequence>
<dbReference type="GO" id="GO:0008832">
    <property type="term" value="F:dGTPase activity"/>
    <property type="evidence" value="ECO:0007669"/>
    <property type="project" value="TreeGrafter"/>
</dbReference>
<dbReference type="SMART" id="SM00471">
    <property type="entry name" value="HDc"/>
    <property type="match status" value="1"/>
</dbReference>
<evidence type="ECO:0000259" key="1">
    <source>
        <dbReference type="PROSITE" id="PS51831"/>
    </source>
</evidence>
<dbReference type="PROSITE" id="PS51831">
    <property type="entry name" value="HD"/>
    <property type="match status" value="1"/>
</dbReference>
<dbReference type="AlphaFoldDB" id="T1B366"/>
<dbReference type="InterPro" id="IPR006674">
    <property type="entry name" value="HD_domain"/>
</dbReference>
<protein>
    <submittedName>
        <fullName evidence="2">HD domain-containing protein</fullName>
    </submittedName>
</protein>
<reference evidence="2" key="1">
    <citation type="submission" date="2013-08" db="EMBL/GenBank/DDBJ databases">
        <authorList>
            <person name="Mendez C."/>
            <person name="Richter M."/>
            <person name="Ferrer M."/>
            <person name="Sanchez J."/>
        </authorList>
    </citation>
    <scope>NUCLEOTIDE SEQUENCE</scope>
</reference>
<dbReference type="Gene3D" id="1.10.3210.10">
    <property type="entry name" value="Hypothetical protein af1432"/>
    <property type="match status" value="1"/>
</dbReference>
<comment type="caution">
    <text evidence="2">The sequence shown here is derived from an EMBL/GenBank/DDBJ whole genome shotgun (WGS) entry which is preliminary data.</text>
</comment>
<proteinExistence type="predicted"/>
<feature type="domain" description="HD" evidence="1">
    <location>
        <begin position="52"/>
        <end position="154"/>
    </location>
</feature>
<dbReference type="PANTHER" id="PTHR11373">
    <property type="entry name" value="DEOXYNUCLEOSIDE TRIPHOSPHATE TRIPHOSPHOHYDROLASE"/>
    <property type="match status" value="1"/>
</dbReference>
<dbReference type="CDD" id="cd00077">
    <property type="entry name" value="HDc"/>
    <property type="match status" value="1"/>
</dbReference>
<reference evidence="2" key="2">
    <citation type="journal article" date="2014" name="ISME J.">
        <title>Microbial stratification in low pH oxic and suboxic macroscopic growths along an acid mine drainage.</title>
        <authorList>
            <person name="Mendez-Garcia C."/>
            <person name="Mesa V."/>
            <person name="Sprenger R.R."/>
            <person name="Richter M."/>
            <person name="Diez M.S."/>
            <person name="Solano J."/>
            <person name="Bargiela R."/>
            <person name="Golyshina O.V."/>
            <person name="Manteca A."/>
            <person name="Ramos J.L."/>
            <person name="Gallego J.R."/>
            <person name="Llorente I."/>
            <person name="Martins Dos Santos V.A."/>
            <person name="Jensen O.N."/>
            <person name="Pelaez A.I."/>
            <person name="Sanchez J."/>
            <person name="Ferrer M."/>
        </authorList>
    </citation>
    <scope>NUCLEOTIDE SEQUENCE</scope>
</reference>
<evidence type="ECO:0000313" key="2">
    <source>
        <dbReference type="EMBL" id="EQD64317.1"/>
    </source>
</evidence>
<dbReference type="Pfam" id="PF01966">
    <property type="entry name" value="HD"/>
    <property type="match status" value="1"/>
</dbReference>
<dbReference type="InterPro" id="IPR050135">
    <property type="entry name" value="dGTPase-like"/>
</dbReference>
<gene>
    <name evidence="2" type="ORF">B2A_02068</name>
</gene>
<organism evidence="2">
    <name type="scientific">mine drainage metagenome</name>
    <dbReference type="NCBI Taxonomy" id="410659"/>
    <lineage>
        <taxon>unclassified sequences</taxon>
        <taxon>metagenomes</taxon>
        <taxon>ecological metagenomes</taxon>
    </lineage>
</organism>
<accession>T1B366</accession>
<dbReference type="PANTHER" id="PTHR11373:SF4">
    <property type="entry name" value="DEOXYNUCLEOSIDE TRIPHOSPHATE TRIPHOSPHOHYDROLASE SAMHD1"/>
    <property type="match status" value="1"/>
</dbReference>
<name>T1B366_9ZZZZ</name>
<dbReference type="GO" id="GO:0006203">
    <property type="term" value="P:dGTP catabolic process"/>
    <property type="evidence" value="ECO:0007669"/>
    <property type="project" value="TreeGrafter"/>
</dbReference>
<dbReference type="EMBL" id="AUZZ01001452">
    <property type="protein sequence ID" value="EQD64317.1"/>
    <property type="molecule type" value="Genomic_DNA"/>
</dbReference>
<dbReference type="InterPro" id="IPR003607">
    <property type="entry name" value="HD/PDEase_dom"/>
</dbReference>
<dbReference type="SUPFAM" id="SSF109604">
    <property type="entry name" value="HD-domain/PDEase-like"/>
    <property type="match status" value="1"/>
</dbReference>